<dbReference type="InterPro" id="IPR007235">
    <property type="entry name" value="Glyco_trans_28_C"/>
</dbReference>
<evidence type="ECO:0000259" key="5">
    <source>
        <dbReference type="Pfam" id="PF04101"/>
    </source>
</evidence>
<dbReference type="GO" id="GO:0016758">
    <property type="term" value="F:hexosyltransferase activity"/>
    <property type="evidence" value="ECO:0007669"/>
    <property type="project" value="InterPro"/>
</dbReference>
<dbReference type="GO" id="GO:0009247">
    <property type="term" value="P:glycolipid biosynthetic process"/>
    <property type="evidence" value="ECO:0007669"/>
    <property type="project" value="InterPro"/>
</dbReference>
<dbReference type="Pfam" id="PF06925">
    <property type="entry name" value="MGDG_synth"/>
    <property type="match status" value="1"/>
</dbReference>
<evidence type="ECO:0000256" key="4">
    <source>
        <dbReference type="ARBA" id="ARBA00022679"/>
    </source>
</evidence>
<dbReference type="AlphaFoldDB" id="A0A395V5W5"/>
<proteinExistence type="inferred from homology"/>
<dbReference type="InterPro" id="IPR009695">
    <property type="entry name" value="Diacylglyc_glucosyltr_N"/>
</dbReference>
<comment type="subcellular location">
    <subcellularLocation>
        <location evidence="1">Membrane</location>
    </subcellularLocation>
</comment>
<protein>
    <submittedName>
        <fullName evidence="7">Glycosyl transferase</fullName>
    </submittedName>
</protein>
<keyword evidence="4 7" id="KW-0808">Transferase</keyword>
<dbReference type="Gene3D" id="3.40.50.2000">
    <property type="entry name" value="Glycogen Phosphorylase B"/>
    <property type="match status" value="1"/>
</dbReference>
<dbReference type="Proteomes" id="UP000266172">
    <property type="component" value="Unassembled WGS sequence"/>
</dbReference>
<sequence length="390" mass="43178">MNVLILSCNTGGGHNAAARAVAETFRAHGDEAVVLDYLKLAGEKVSRTVGNVYVETVKIAPGLFGLLYKIGMLVSRLLRRSPVYYVNGKMAVYLAAYLKKHPADVIVMPHLYPAETITYMKRKGMKLPLTVAVMTDYTCIPFWEETDCDYYMIPHQSLIPEIVKRGIPEEKLVVTGIPVAAACSEPWRGMPEESAAADTHAHSIVRKKVQQAAKKSLGLEEKQRYILVAGGSMGAGSIDRLIPALLRRIQREEHLILICGSNQKLEQRMQARFGRDARVTILGSVSNMPVYLHACDIIYTKPGGLTSTEAAVTEIPIVHTKPIPGCETKNRSFFVKKGMSVTAYTEYGLVRKGMQLLHNSGKKNAMQRAQCQGMEKHSAEKIYQFVKAKI</sequence>
<keyword evidence="3" id="KW-0328">Glycosyltransferase</keyword>
<name>A0A395V5W5_9FIRM</name>
<dbReference type="GO" id="GO:0016020">
    <property type="term" value="C:membrane"/>
    <property type="evidence" value="ECO:0007669"/>
    <property type="project" value="UniProtKB-SubCell"/>
</dbReference>
<organism evidence="7 8">
    <name type="scientific">Roseburia hominis</name>
    <dbReference type="NCBI Taxonomy" id="301301"/>
    <lineage>
        <taxon>Bacteria</taxon>
        <taxon>Bacillati</taxon>
        <taxon>Bacillota</taxon>
        <taxon>Clostridia</taxon>
        <taxon>Lachnospirales</taxon>
        <taxon>Lachnospiraceae</taxon>
        <taxon>Roseburia</taxon>
    </lineage>
</organism>
<dbReference type="RefSeq" id="WP_118097681.1">
    <property type="nucleotide sequence ID" value="NZ_DBFVHP010000027.1"/>
</dbReference>
<dbReference type="Pfam" id="PF04101">
    <property type="entry name" value="Glyco_tran_28_C"/>
    <property type="match status" value="1"/>
</dbReference>
<dbReference type="EMBL" id="QRVL01000009">
    <property type="protein sequence ID" value="RGS39465.1"/>
    <property type="molecule type" value="Genomic_DNA"/>
</dbReference>
<evidence type="ECO:0000256" key="3">
    <source>
        <dbReference type="ARBA" id="ARBA00022676"/>
    </source>
</evidence>
<dbReference type="PANTHER" id="PTHR43025:SF3">
    <property type="entry name" value="MONOGALACTOSYLDIACYLGLYCEROL SYNTHASE 1, CHLOROPLASTIC"/>
    <property type="match status" value="1"/>
</dbReference>
<evidence type="ECO:0000256" key="1">
    <source>
        <dbReference type="ARBA" id="ARBA00004370"/>
    </source>
</evidence>
<dbReference type="PANTHER" id="PTHR43025">
    <property type="entry name" value="MONOGALACTOSYLDIACYLGLYCEROL SYNTHASE"/>
    <property type="match status" value="1"/>
</dbReference>
<evidence type="ECO:0000256" key="2">
    <source>
        <dbReference type="ARBA" id="ARBA00006962"/>
    </source>
</evidence>
<feature type="domain" description="Glycosyl transferase family 28 C-terminal" evidence="5">
    <location>
        <begin position="226"/>
        <end position="372"/>
    </location>
</feature>
<accession>A0A395V5W5</accession>
<dbReference type="SUPFAM" id="SSF53756">
    <property type="entry name" value="UDP-Glycosyltransferase/glycogen phosphorylase"/>
    <property type="match status" value="1"/>
</dbReference>
<comment type="caution">
    <text evidence="7">The sequence shown here is derived from an EMBL/GenBank/DDBJ whole genome shotgun (WGS) entry which is preliminary data.</text>
</comment>
<reference evidence="7 8" key="1">
    <citation type="submission" date="2018-08" db="EMBL/GenBank/DDBJ databases">
        <title>A genome reference for cultivated species of the human gut microbiota.</title>
        <authorList>
            <person name="Zou Y."/>
            <person name="Xue W."/>
            <person name="Luo G."/>
        </authorList>
    </citation>
    <scope>NUCLEOTIDE SEQUENCE [LARGE SCALE GENOMIC DNA]</scope>
    <source>
        <strain evidence="7 8">AF22-12AC</strain>
    </source>
</reference>
<feature type="domain" description="Diacylglycerol glucosyltransferase N-terminal" evidence="6">
    <location>
        <begin position="14"/>
        <end position="179"/>
    </location>
</feature>
<evidence type="ECO:0000313" key="7">
    <source>
        <dbReference type="EMBL" id="RGS39465.1"/>
    </source>
</evidence>
<evidence type="ECO:0000313" key="8">
    <source>
        <dbReference type="Proteomes" id="UP000266172"/>
    </source>
</evidence>
<evidence type="ECO:0000259" key="6">
    <source>
        <dbReference type="Pfam" id="PF06925"/>
    </source>
</evidence>
<gene>
    <name evidence="7" type="ORF">DWX93_10965</name>
</gene>
<dbReference type="InterPro" id="IPR050519">
    <property type="entry name" value="Glycosyltransf_28_UgtP"/>
</dbReference>
<comment type="similarity">
    <text evidence="2">Belongs to the glycosyltransferase 28 family.</text>
</comment>